<evidence type="ECO:0000256" key="4">
    <source>
        <dbReference type="SAM" id="MobiDB-lite"/>
    </source>
</evidence>
<keyword evidence="3" id="KW-0862">Zinc</keyword>
<dbReference type="InterPro" id="IPR001841">
    <property type="entry name" value="Znf_RING"/>
</dbReference>
<feature type="region of interest" description="Disordered" evidence="4">
    <location>
        <begin position="45"/>
        <end position="75"/>
    </location>
</feature>
<dbReference type="EMBL" id="JACGWJ010000021">
    <property type="protein sequence ID" value="KAL0335238.1"/>
    <property type="molecule type" value="Genomic_DNA"/>
</dbReference>
<dbReference type="Gene3D" id="3.30.40.10">
    <property type="entry name" value="Zinc/RING finger domain, C3HC4 (zinc finger)"/>
    <property type="match status" value="1"/>
</dbReference>
<dbReference type="InterPro" id="IPR027370">
    <property type="entry name" value="Znf-RING_euk"/>
</dbReference>
<dbReference type="InterPro" id="IPR038896">
    <property type="entry name" value="RNF170"/>
</dbReference>
<evidence type="ECO:0000256" key="3">
    <source>
        <dbReference type="ARBA" id="ARBA00022833"/>
    </source>
</evidence>
<comment type="caution">
    <text evidence="7">The sequence shown here is derived from an EMBL/GenBank/DDBJ whole genome shotgun (WGS) entry which is preliminary data.</text>
</comment>
<evidence type="ECO:0000256" key="1">
    <source>
        <dbReference type="ARBA" id="ARBA00022723"/>
    </source>
</evidence>
<reference evidence="7" key="1">
    <citation type="submission" date="2020-06" db="EMBL/GenBank/DDBJ databases">
        <authorList>
            <person name="Li T."/>
            <person name="Hu X."/>
            <person name="Zhang T."/>
            <person name="Song X."/>
            <person name="Zhang H."/>
            <person name="Dai N."/>
            <person name="Sheng W."/>
            <person name="Hou X."/>
            <person name="Wei L."/>
        </authorList>
    </citation>
    <scope>NUCLEOTIDE SEQUENCE</scope>
    <source>
        <strain evidence="7">G02</strain>
        <tissue evidence="7">Leaf</tissue>
    </source>
</reference>
<organism evidence="7">
    <name type="scientific">Sesamum radiatum</name>
    <name type="common">Black benniseed</name>
    <dbReference type="NCBI Taxonomy" id="300843"/>
    <lineage>
        <taxon>Eukaryota</taxon>
        <taxon>Viridiplantae</taxon>
        <taxon>Streptophyta</taxon>
        <taxon>Embryophyta</taxon>
        <taxon>Tracheophyta</taxon>
        <taxon>Spermatophyta</taxon>
        <taxon>Magnoliopsida</taxon>
        <taxon>eudicotyledons</taxon>
        <taxon>Gunneridae</taxon>
        <taxon>Pentapetalae</taxon>
        <taxon>asterids</taxon>
        <taxon>lamiids</taxon>
        <taxon>Lamiales</taxon>
        <taxon>Pedaliaceae</taxon>
        <taxon>Sesamum</taxon>
    </lineage>
</organism>
<dbReference type="InterPro" id="IPR013083">
    <property type="entry name" value="Znf_RING/FYVE/PHD"/>
</dbReference>
<dbReference type="SUPFAM" id="SSF57850">
    <property type="entry name" value="RING/U-box"/>
    <property type="match status" value="1"/>
</dbReference>
<dbReference type="AlphaFoldDB" id="A0AAW2MW85"/>
<keyword evidence="1" id="KW-0479">Metal-binding</keyword>
<dbReference type="SMART" id="SM00184">
    <property type="entry name" value="RING"/>
    <property type="match status" value="1"/>
</dbReference>
<accession>A0AAW2MW85</accession>
<dbReference type="InterPro" id="IPR017907">
    <property type="entry name" value="Znf_RING_CS"/>
</dbReference>
<reference evidence="7" key="2">
    <citation type="journal article" date="2024" name="Plant">
        <title>Genomic evolution and insights into agronomic trait innovations of Sesamum species.</title>
        <authorList>
            <person name="Miao H."/>
            <person name="Wang L."/>
            <person name="Qu L."/>
            <person name="Liu H."/>
            <person name="Sun Y."/>
            <person name="Le M."/>
            <person name="Wang Q."/>
            <person name="Wei S."/>
            <person name="Zheng Y."/>
            <person name="Lin W."/>
            <person name="Duan Y."/>
            <person name="Cao H."/>
            <person name="Xiong S."/>
            <person name="Wang X."/>
            <person name="Wei L."/>
            <person name="Li C."/>
            <person name="Ma Q."/>
            <person name="Ju M."/>
            <person name="Zhao R."/>
            <person name="Li G."/>
            <person name="Mu C."/>
            <person name="Tian Q."/>
            <person name="Mei H."/>
            <person name="Zhang T."/>
            <person name="Gao T."/>
            <person name="Zhang H."/>
        </authorList>
    </citation>
    <scope>NUCLEOTIDE SEQUENCE</scope>
    <source>
        <strain evidence="7">G02</strain>
    </source>
</reference>
<feature type="compositionally biased region" description="Acidic residues" evidence="4">
    <location>
        <begin position="55"/>
        <end position="65"/>
    </location>
</feature>
<dbReference type="GO" id="GO:0008270">
    <property type="term" value="F:zinc ion binding"/>
    <property type="evidence" value="ECO:0007669"/>
    <property type="project" value="UniProtKB-KW"/>
</dbReference>
<sequence>MWPKQERKHNNIIVMVLLGNEGRAAQNLVSRKAHQEMEMKLENDILGGKRFHPETEDDSSNDEEEHMGGESGNGIEEDIDDRLGGFNRDIPPIDDVCPICFDRFIIPCRSNCGHWFCGKCLFPEPSATRLLVLLPMAHGRNDDILLAIMYLLLVFRFRPASCILQFWLFRSSIKPCKCPLCSCRIVNLKPETSQLIQPPDDLVEVLKKVHQYNGLYISGLLGAFHRLLALPLFIGGIFRVLTDPDGLRCTYYIMRLLGVRLIVRLWFD</sequence>
<evidence type="ECO:0000256" key="5">
    <source>
        <dbReference type="SAM" id="Phobius"/>
    </source>
</evidence>
<dbReference type="PANTHER" id="PTHR22894">
    <property type="entry name" value="RING-TYPE DOMAIN-CONTAINING PROTEIN"/>
    <property type="match status" value="1"/>
</dbReference>
<dbReference type="PROSITE" id="PS00518">
    <property type="entry name" value="ZF_RING_1"/>
    <property type="match status" value="1"/>
</dbReference>
<keyword evidence="5" id="KW-0472">Membrane</keyword>
<keyword evidence="5" id="KW-1133">Transmembrane helix</keyword>
<dbReference type="Pfam" id="PF13445">
    <property type="entry name" value="zf-RING_UBOX"/>
    <property type="match status" value="1"/>
</dbReference>
<proteinExistence type="predicted"/>
<feature type="transmembrane region" description="Helical" evidence="5">
    <location>
        <begin position="215"/>
        <end position="238"/>
    </location>
</feature>
<keyword evidence="2" id="KW-0863">Zinc-finger</keyword>
<protein>
    <recommendedName>
        <fullName evidence="6">RING-type domain-containing protein</fullName>
    </recommendedName>
</protein>
<dbReference type="PANTHER" id="PTHR22894:SF6">
    <property type="entry name" value="E3 UBIQUITIN-PROTEIN LIGASE RNF170-LIKE ISOFORM X1"/>
    <property type="match status" value="1"/>
</dbReference>
<feature type="domain" description="RING-type" evidence="6">
    <location>
        <begin position="97"/>
        <end position="181"/>
    </location>
</feature>
<evidence type="ECO:0000259" key="6">
    <source>
        <dbReference type="SMART" id="SM00184"/>
    </source>
</evidence>
<evidence type="ECO:0000313" key="7">
    <source>
        <dbReference type="EMBL" id="KAL0335238.1"/>
    </source>
</evidence>
<keyword evidence="5" id="KW-0812">Transmembrane</keyword>
<evidence type="ECO:0000256" key="2">
    <source>
        <dbReference type="ARBA" id="ARBA00022771"/>
    </source>
</evidence>
<name>A0AAW2MW85_SESRA</name>
<gene>
    <name evidence="7" type="ORF">Sradi_4735700</name>
</gene>
<dbReference type="GO" id="GO:0061630">
    <property type="term" value="F:ubiquitin protein ligase activity"/>
    <property type="evidence" value="ECO:0007669"/>
    <property type="project" value="InterPro"/>
</dbReference>